<gene>
    <name evidence="10" type="ordered locus">RPE_1095</name>
</gene>
<keyword evidence="3" id="KW-0645">Protease</keyword>
<evidence type="ECO:0000256" key="7">
    <source>
        <dbReference type="ARBA" id="ARBA00023136"/>
    </source>
</evidence>
<feature type="transmembrane region" description="Helical" evidence="8">
    <location>
        <begin position="126"/>
        <end position="144"/>
    </location>
</feature>
<evidence type="ECO:0000313" key="10">
    <source>
        <dbReference type="EMBL" id="ABJ05048.1"/>
    </source>
</evidence>
<dbReference type="GO" id="GO:0005886">
    <property type="term" value="C:plasma membrane"/>
    <property type="evidence" value="ECO:0007669"/>
    <property type="project" value="UniProtKB-SubCell"/>
</dbReference>
<dbReference type="Pfam" id="PF11984">
    <property type="entry name" value="DUF3485"/>
    <property type="match status" value="1"/>
</dbReference>
<dbReference type="KEGG" id="rpe:RPE_1095"/>
<dbReference type="HOGENOM" id="CLU_039817_1_0_5"/>
<dbReference type="STRING" id="316055.RPE_1095"/>
<feature type="domain" description="Methanolan biosynthesis EpsI" evidence="9">
    <location>
        <begin position="318"/>
        <end position="518"/>
    </location>
</feature>
<dbReference type="AlphaFoldDB" id="Q07SN6"/>
<protein>
    <submittedName>
        <fullName evidence="10">Eight transmembrane protein EpsH</fullName>
    </submittedName>
</protein>
<dbReference type="GO" id="GO:0006508">
    <property type="term" value="P:proteolysis"/>
    <property type="evidence" value="ECO:0007669"/>
    <property type="project" value="UniProtKB-KW"/>
</dbReference>
<evidence type="ECO:0000259" key="9">
    <source>
        <dbReference type="Pfam" id="PF11984"/>
    </source>
</evidence>
<name>Q07SN6_RHOP5</name>
<feature type="transmembrane region" description="Helical" evidence="8">
    <location>
        <begin position="76"/>
        <end position="93"/>
    </location>
</feature>
<dbReference type="NCBIfam" id="TIGR02602">
    <property type="entry name" value="8TM_EpsH"/>
    <property type="match status" value="1"/>
</dbReference>
<keyword evidence="5" id="KW-0378">Hydrolase</keyword>
<keyword evidence="7 8" id="KW-0472">Membrane</keyword>
<evidence type="ECO:0000256" key="6">
    <source>
        <dbReference type="ARBA" id="ARBA00022989"/>
    </source>
</evidence>
<dbReference type="NCBIfam" id="TIGR02914">
    <property type="entry name" value="EpsI_fam"/>
    <property type="match status" value="1"/>
</dbReference>
<feature type="transmembrane region" description="Helical" evidence="8">
    <location>
        <begin position="219"/>
        <end position="242"/>
    </location>
</feature>
<keyword evidence="2" id="KW-1003">Cell membrane</keyword>
<dbReference type="InterPro" id="IPR013426">
    <property type="entry name" value="EpsH-like"/>
</dbReference>
<dbReference type="eggNOG" id="COG1269">
    <property type="taxonomic scope" value="Bacteria"/>
</dbReference>
<evidence type="ECO:0000256" key="5">
    <source>
        <dbReference type="ARBA" id="ARBA00022801"/>
    </source>
</evidence>
<dbReference type="OrthoDB" id="9797363at2"/>
<dbReference type="InterPro" id="IPR026392">
    <property type="entry name" value="Exo/Archaeosortase_dom"/>
</dbReference>
<evidence type="ECO:0000256" key="4">
    <source>
        <dbReference type="ARBA" id="ARBA00022692"/>
    </source>
</evidence>
<sequence>MTSLVLSAHPFRRSLALVLILLSVLTAIFAFHDTLAEAVRRWSTQDEYSHGFLIPVVSGWLFWTRREALRASLGQQSWLGVLVILLAGAMHVFGSLSALFIVSQMGFVVALMGIALAFGGQAFLRTAFVPIFFLFFAIPLPYFIDATLSWRLQLISSDLGALFIRTMQIPVYLEGNVIDLGSYKLQVVEACSGLRYLYPLMSLGFLAAYLFQAPIWQRLIVFLSTIPITILMNSLRIGIVGIIVNFSGPQDADGFLHMFEGWIIFVGCALLLLGEMYLLTALASRKQLFDILRPPSPTPADVSRTQWRPLLLPIISCLVLTIVTGVMGSYISARKEISPIRESLLGFPNSLGRWLGRTSSIDSQTERGLGLTDYILSDYRAPDGRSVNFYVAYYASQRNGQSPHSPSVCIPGNGWQITQFNRIEYTSESRRLTMPLNRAVIQNGSSKEIVYYWFEQRGRKVANEWVSKYYLFRDAILRNRTDGALVRLITPVYPGEEERDADRRLRAFTDEVVPNLSGFLPTEDGEPVRRAPVSLIGRNS</sequence>
<dbReference type="EMBL" id="CP000463">
    <property type="protein sequence ID" value="ABJ05048.1"/>
    <property type="molecule type" value="Genomic_DNA"/>
</dbReference>
<accession>Q07SN6</accession>
<keyword evidence="4 8" id="KW-0812">Transmembrane</keyword>
<feature type="transmembrane region" description="Helical" evidence="8">
    <location>
        <begin position="310"/>
        <end position="331"/>
    </location>
</feature>
<dbReference type="NCBIfam" id="TIGR04152">
    <property type="entry name" value="exosort_VPLPA"/>
    <property type="match status" value="1"/>
</dbReference>
<evidence type="ECO:0000256" key="8">
    <source>
        <dbReference type="SAM" id="Phobius"/>
    </source>
</evidence>
<organism evidence="10">
    <name type="scientific">Rhodopseudomonas palustris (strain BisA53)</name>
    <dbReference type="NCBI Taxonomy" id="316055"/>
    <lineage>
        <taxon>Bacteria</taxon>
        <taxon>Pseudomonadati</taxon>
        <taxon>Pseudomonadota</taxon>
        <taxon>Alphaproteobacteria</taxon>
        <taxon>Hyphomicrobiales</taxon>
        <taxon>Nitrobacteraceae</taxon>
        <taxon>Rhodopseudomonas</taxon>
    </lineage>
</organism>
<feature type="transmembrane region" description="Helical" evidence="8">
    <location>
        <begin position="196"/>
        <end position="212"/>
    </location>
</feature>
<dbReference type="InterPro" id="IPR019127">
    <property type="entry name" value="Exosortase"/>
</dbReference>
<comment type="subcellular location">
    <subcellularLocation>
        <location evidence="1">Cell membrane</location>
        <topology evidence="1">Multi-pass membrane protein</topology>
    </subcellularLocation>
</comment>
<dbReference type="Pfam" id="PF09721">
    <property type="entry name" value="Exosortase_EpsH"/>
    <property type="match status" value="1"/>
</dbReference>
<dbReference type="InterPro" id="IPR026491">
    <property type="entry name" value="ExosortD_VPLPA"/>
</dbReference>
<evidence type="ECO:0000256" key="2">
    <source>
        <dbReference type="ARBA" id="ARBA00022475"/>
    </source>
</evidence>
<feature type="transmembrane region" description="Helical" evidence="8">
    <location>
        <begin position="262"/>
        <end position="283"/>
    </location>
</feature>
<evidence type="ECO:0000256" key="1">
    <source>
        <dbReference type="ARBA" id="ARBA00004651"/>
    </source>
</evidence>
<dbReference type="GO" id="GO:0008233">
    <property type="term" value="F:peptidase activity"/>
    <property type="evidence" value="ECO:0007669"/>
    <property type="project" value="UniProtKB-KW"/>
</dbReference>
<dbReference type="NCBIfam" id="TIGR04178">
    <property type="entry name" value="exo_archaeo"/>
    <property type="match status" value="1"/>
</dbReference>
<evidence type="ECO:0000256" key="3">
    <source>
        <dbReference type="ARBA" id="ARBA00022670"/>
    </source>
</evidence>
<keyword evidence="6 8" id="KW-1133">Transmembrane helix</keyword>
<proteinExistence type="predicted"/>
<reference evidence="10" key="1">
    <citation type="submission" date="2006-09" db="EMBL/GenBank/DDBJ databases">
        <title>Complete sequence of Rhodopseudomonas palustris BisA53.</title>
        <authorList>
            <consortium name="US DOE Joint Genome Institute"/>
            <person name="Copeland A."/>
            <person name="Lucas S."/>
            <person name="Lapidus A."/>
            <person name="Barry K."/>
            <person name="Detter J.C."/>
            <person name="Glavina del Rio T."/>
            <person name="Hammon N."/>
            <person name="Israni S."/>
            <person name="Dalin E."/>
            <person name="Tice H."/>
            <person name="Pitluck S."/>
            <person name="Chain P."/>
            <person name="Malfatti S."/>
            <person name="Shin M."/>
            <person name="Vergez L."/>
            <person name="Schmutz J."/>
            <person name="Larimer F."/>
            <person name="Land M."/>
            <person name="Hauser L."/>
            <person name="Pelletier D.A."/>
            <person name="Kyrpides N."/>
            <person name="Kim E."/>
            <person name="Harwood C.S."/>
            <person name="Oda Y."/>
            <person name="Richardson P."/>
        </authorList>
    </citation>
    <scope>NUCLEOTIDE SEQUENCE [LARGE SCALE GENOMIC DNA]</scope>
    <source>
        <strain evidence="10">BisA53</strain>
    </source>
</reference>
<dbReference type="InterPro" id="IPR014263">
    <property type="entry name" value="Methanolan_biosynth_EpsI"/>
</dbReference>